<dbReference type="EMBL" id="AP035768">
    <property type="protein sequence ID" value="BFO18295.1"/>
    <property type="molecule type" value="Genomic_DNA"/>
</dbReference>
<name>A0AAT9HLJ1_9ACTN</name>
<reference evidence="2" key="1">
    <citation type="submission" date="2024-06" db="EMBL/GenBank/DDBJ databases">
        <authorList>
            <consortium name="consrtm"/>
            <person name="Uemura M."/>
            <person name="Terahara T."/>
        </authorList>
    </citation>
    <scope>NUCLEOTIDE SEQUENCE</scope>
    <source>
        <strain evidence="2">KM77-8</strain>
    </source>
</reference>
<feature type="region of interest" description="Disordered" evidence="1">
    <location>
        <begin position="1"/>
        <end position="20"/>
    </location>
</feature>
<evidence type="ECO:0000313" key="2">
    <source>
        <dbReference type="EMBL" id="BFO18295.1"/>
    </source>
</evidence>
<accession>A0AAT9HLJ1</accession>
<evidence type="ECO:0000256" key="1">
    <source>
        <dbReference type="SAM" id="MobiDB-lite"/>
    </source>
</evidence>
<reference evidence="2" key="2">
    <citation type="submission" date="2024-07" db="EMBL/GenBank/DDBJ databases">
        <title>Streptomyces haneummycinica sp. nov., a new antibiotic-producing actinobacterium isolated from marine sediment.</title>
        <authorList>
            <person name="Uemura M."/>
            <person name="Hamada M."/>
            <person name="Hirano S."/>
            <person name="Kobayashi K."/>
            <person name="Ohshiro T."/>
            <person name="Kobayashi T."/>
            <person name="Terahara T."/>
        </authorList>
    </citation>
    <scope>NUCLEOTIDE SEQUENCE</scope>
    <source>
        <strain evidence="2">KM77-8</strain>
    </source>
</reference>
<proteinExistence type="predicted"/>
<protein>
    <submittedName>
        <fullName evidence="2">Uncharacterized protein</fullName>
    </submittedName>
</protein>
<sequence length="69" mass="7145">MRARPRGKPAVELPSDLPVPGAAVPGLLRPDPVQVVVSVRFQGRQDGGRRMVVDAEPEAPSSTGSASAT</sequence>
<feature type="region of interest" description="Disordered" evidence="1">
    <location>
        <begin position="45"/>
        <end position="69"/>
    </location>
</feature>
<gene>
    <name evidence="2" type="ORF">SHKM778_46830</name>
</gene>
<organism evidence="2">
    <name type="scientific">Streptomyces haneummycinicus</name>
    <dbReference type="NCBI Taxonomy" id="3074435"/>
    <lineage>
        <taxon>Bacteria</taxon>
        <taxon>Bacillati</taxon>
        <taxon>Actinomycetota</taxon>
        <taxon>Actinomycetes</taxon>
        <taxon>Kitasatosporales</taxon>
        <taxon>Streptomycetaceae</taxon>
        <taxon>Streptomyces</taxon>
    </lineage>
</organism>
<feature type="compositionally biased region" description="Polar residues" evidence="1">
    <location>
        <begin position="60"/>
        <end position="69"/>
    </location>
</feature>
<dbReference type="AlphaFoldDB" id="A0AAT9HLJ1"/>